<proteinExistence type="inferred from homology"/>
<feature type="domain" description="Pyruvate kinase barrel" evidence="14">
    <location>
        <begin position="6"/>
        <end position="326"/>
    </location>
</feature>
<dbReference type="NCBIfam" id="NF004491">
    <property type="entry name" value="PRK05826.1"/>
    <property type="match status" value="1"/>
</dbReference>
<dbReference type="InterPro" id="IPR015806">
    <property type="entry name" value="Pyrv_Knase_insert_dom_sf"/>
</dbReference>
<dbReference type="EMBL" id="CP036313">
    <property type="protein sequence ID" value="QBH12279.1"/>
    <property type="molecule type" value="Genomic_DNA"/>
</dbReference>
<evidence type="ECO:0000256" key="5">
    <source>
        <dbReference type="ARBA" id="ARBA00022723"/>
    </source>
</evidence>
<evidence type="ECO:0000256" key="7">
    <source>
        <dbReference type="ARBA" id="ARBA00022777"/>
    </source>
</evidence>
<dbReference type="EC" id="2.7.1.40" evidence="3 12"/>
<accession>A0A328FA08</accession>
<dbReference type="Pfam" id="PF00224">
    <property type="entry name" value="PK"/>
    <property type="match status" value="1"/>
</dbReference>
<comment type="pathway">
    <text evidence="1 13">Carbohydrate degradation; glycolysis; pyruvate from D-glyceraldehyde 3-phosphate: step 5/5.</text>
</comment>
<dbReference type="GO" id="GO:0030955">
    <property type="term" value="F:potassium ion binding"/>
    <property type="evidence" value="ECO:0007669"/>
    <property type="project" value="UniProtKB-UniRule"/>
</dbReference>
<keyword evidence="4 13" id="KW-0808">Transferase</keyword>
<evidence type="ECO:0000256" key="11">
    <source>
        <dbReference type="ARBA" id="ARBA00023317"/>
    </source>
</evidence>
<evidence type="ECO:0000259" key="15">
    <source>
        <dbReference type="Pfam" id="PF02887"/>
    </source>
</evidence>
<comment type="similarity">
    <text evidence="2 13">Belongs to the pyruvate kinase family.</text>
</comment>
<evidence type="ECO:0000313" key="16">
    <source>
        <dbReference type="EMBL" id="QBH12279.1"/>
    </source>
</evidence>
<dbReference type="InterPro" id="IPR011037">
    <property type="entry name" value="Pyrv_Knase-like_insert_dom_sf"/>
</dbReference>
<dbReference type="Proteomes" id="UP000293902">
    <property type="component" value="Chromosome"/>
</dbReference>
<dbReference type="AlphaFoldDB" id="A0A328FA08"/>
<dbReference type="GO" id="GO:0000287">
    <property type="term" value="F:magnesium ion binding"/>
    <property type="evidence" value="ECO:0007669"/>
    <property type="project" value="UniProtKB-UniRule"/>
</dbReference>
<comment type="catalytic activity">
    <reaction evidence="13">
        <text>pyruvate + ATP = phosphoenolpyruvate + ADP + H(+)</text>
        <dbReference type="Rhea" id="RHEA:18157"/>
        <dbReference type="ChEBI" id="CHEBI:15361"/>
        <dbReference type="ChEBI" id="CHEBI:15378"/>
        <dbReference type="ChEBI" id="CHEBI:30616"/>
        <dbReference type="ChEBI" id="CHEBI:58702"/>
        <dbReference type="ChEBI" id="CHEBI:456216"/>
        <dbReference type="EC" id="2.7.1.40"/>
    </reaction>
</comment>
<keyword evidence="6" id="KW-0547">Nucleotide-binding</keyword>
<dbReference type="InterPro" id="IPR015793">
    <property type="entry name" value="Pyrv_Knase_brl"/>
</dbReference>
<evidence type="ECO:0000313" key="19">
    <source>
        <dbReference type="Proteomes" id="UP000293902"/>
    </source>
</evidence>
<evidence type="ECO:0000256" key="9">
    <source>
        <dbReference type="ARBA" id="ARBA00022842"/>
    </source>
</evidence>
<evidence type="ECO:0000313" key="17">
    <source>
        <dbReference type="EMBL" id="RAM01209.1"/>
    </source>
</evidence>
<evidence type="ECO:0000256" key="3">
    <source>
        <dbReference type="ARBA" id="ARBA00012142"/>
    </source>
</evidence>
<dbReference type="InterPro" id="IPR040442">
    <property type="entry name" value="Pyrv_kinase-like_dom_sf"/>
</dbReference>
<keyword evidence="19" id="KW-1185">Reference proteome</keyword>
<name>A0A328FA08_9BACT</name>
<dbReference type="EMBL" id="QLNI01000030">
    <property type="protein sequence ID" value="RAM01209.1"/>
    <property type="molecule type" value="Genomic_DNA"/>
</dbReference>
<reference evidence="16 19" key="2">
    <citation type="submission" date="2019-02" db="EMBL/GenBank/DDBJ databases">
        <title>Complete genome sequence of Desulfobacter hydrogenophilus AcRS1.</title>
        <authorList>
            <person name="Marietou A."/>
            <person name="Lund M.B."/>
            <person name="Marshall I.P.G."/>
            <person name="Schreiber L."/>
            <person name="Jorgensen B."/>
        </authorList>
    </citation>
    <scope>NUCLEOTIDE SEQUENCE [LARGE SCALE GENOMIC DNA]</scope>
    <source>
        <strain evidence="16 19">AcRS1</strain>
    </source>
</reference>
<keyword evidence="10 13" id="KW-0324">Glycolysis</keyword>
<evidence type="ECO:0000259" key="14">
    <source>
        <dbReference type="Pfam" id="PF00224"/>
    </source>
</evidence>
<dbReference type="SUPFAM" id="SSF51621">
    <property type="entry name" value="Phosphoenolpyruvate/pyruvate domain"/>
    <property type="match status" value="1"/>
</dbReference>
<dbReference type="NCBIfam" id="NF004978">
    <property type="entry name" value="PRK06354.1"/>
    <property type="match status" value="1"/>
</dbReference>
<evidence type="ECO:0000256" key="2">
    <source>
        <dbReference type="ARBA" id="ARBA00008663"/>
    </source>
</evidence>
<evidence type="ECO:0000256" key="1">
    <source>
        <dbReference type="ARBA" id="ARBA00004997"/>
    </source>
</evidence>
<reference evidence="17 18" key="1">
    <citation type="submission" date="2018-06" db="EMBL/GenBank/DDBJ databases">
        <title>Complete Genome Sequence of Desulfobacter hydrogenophilus (DSM3380).</title>
        <authorList>
            <person name="Marietou A."/>
            <person name="Schreiber L."/>
            <person name="Marshall I."/>
            <person name="Jorgensen B."/>
        </authorList>
    </citation>
    <scope>NUCLEOTIDE SEQUENCE [LARGE SCALE GENOMIC DNA]</scope>
    <source>
        <strain evidence="17 18">DSM 3380</strain>
    </source>
</reference>
<dbReference type="SUPFAM" id="SSF50800">
    <property type="entry name" value="PK beta-barrel domain-like"/>
    <property type="match status" value="1"/>
</dbReference>
<keyword evidence="5" id="KW-0479">Metal-binding</keyword>
<dbReference type="GO" id="GO:0005524">
    <property type="term" value="F:ATP binding"/>
    <property type="evidence" value="ECO:0007669"/>
    <property type="project" value="UniProtKB-KW"/>
</dbReference>
<evidence type="ECO:0000256" key="8">
    <source>
        <dbReference type="ARBA" id="ARBA00022840"/>
    </source>
</evidence>
<feature type="domain" description="Pyruvate kinase C-terminal" evidence="15">
    <location>
        <begin position="364"/>
        <end position="471"/>
    </location>
</feature>
<dbReference type="Gene3D" id="3.20.20.60">
    <property type="entry name" value="Phosphoenolpyruvate-binding domains"/>
    <property type="match status" value="1"/>
</dbReference>
<dbReference type="PRINTS" id="PR01050">
    <property type="entry name" value="PYRUVTKNASE"/>
</dbReference>
<keyword evidence="11 17" id="KW-0670">Pyruvate</keyword>
<evidence type="ECO:0000313" key="18">
    <source>
        <dbReference type="Proteomes" id="UP000248798"/>
    </source>
</evidence>
<evidence type="ECO:0000256" key="10">
    <source>
        <dbReference type="ARBA" id="ARBA00023152"/>
    </source>
</evidence>
<dbReference type="SUPFAM" id="SSF52935">
    <property type="entry name" value="PK C-terminal domain-like"/>
    <property type="match status" value="1"/>
</dbReference>
<dbReference type="FunFam" id="2.40.33.10:FF:000001">
    <property type="entry name" value="Pyruvate kinase"/>
    <property type="match status" value="1"/>
</dbReference>
<keyword evidence="7 13" id="KW-0418">Kinase</keyword>
<dbReference type="UniPathway" id="UPA00109">
    <property type="reaction ID" value="UER00188"/>
</dbReference>
<dbReference type="Gene3D" id="3.40.1380.20">
    <property type="entry name" value="Pyruvate kinase, C-terminal domain"/>
    <property type="match status" value="1"/>
</dbReference>
<organism evidence="17 18">
    <name type="scientific">Desulfobacter hydrogenophilus</name>
    <dbReference type="NCBI Taxonomy" id="2291"/>
    <lineage>
        <taxon>Bacteria</taxon>
        <taxon>Pseudomonadati</taxon>
        <taxon>Thermodesulfobacteriota</taxon>
        <taxon>Desulfobacteria</taxon>
        <taxon>Desulfobacterales</taxon>
        <taxon>Desulfobacteraceae</taxon>
        <taxon>Desulfobacter</taxon>
    </lineage>
</organism>
<dbReference type="Gene3D" id="2.40.33.10">
    <property type="entry name" value="PK beta-barrel domain-like"/>
    <property type="match status" value="1"/>
</dbReference>
<dbReference type="GO" id="GO:0016301">
    <property type="term" value="F:kinase activity"/>
    <property type="evidence" value="ECO:0007669"/>
    <property type="project" value="UniProtKB-KW"/>
</dbReference>
<protein>
    <recommendedName>
        <fullName evidence="3 12">Pyruvate kinase</fullName>
        <ecNumber evidence="3 12">2.7.1.40</ecNumber>
    </recommendedName>
</protein>
<dbReference type="InterPro" id="IPR001697">
    <property type="entry name" value="Pyr_Knase"/>
</dbReference>
<dbReference type="InterPro" id="IPR015813">
    <property type="entry name" value="Pyrv/PenolPyrv_kinase-like_dom"/>
</dbReference>
<evidence type="ECO:0000256" key="6">
    <source>
        <dbReference type="ARBA" id="ARBA00022741"/>
    </source>
</evidence>
<dbReference type="PANTHER" id="PTHR11817">
    <property type="entry name" value="PYRUVATE KINASE"/>
    <property type="match status" value="1"/>
</dbReference>
<evidence type="ECO:0000256" key="12">
    <source>
        <dbReference type="NCBIfam" id="TIGR01064"/>
    </source>
</evidence>
<gene>
    <name evidence="17" type="primary">pyk</name>
    <name evidence="17" type="ORF">DO021_14835</name>
    <name evidence="16" type="ORF">EYB58_04685</name>
</gene>
<sequence>MDLPAKKTKIVCTIGPASKSRETLECMITNGMNVARLNFAHGDFESHAKIIGNIRAAAASVGRLVTIIADLPGPKIRIGHLAREPVELKRGQPFILQTREIEGDAHRVSVSLSGLPGAVRPGETIFLNDGFIQLEVKKVEGQEIHCQVVVEGQLRSHKGVNLPGIDLGISAFTDHDHKCLKFALEQGVDAVSQSFVQGPEDIKAVREAAAAVGRKPFIIAKIERSRALDHIDAILEAADGIMVARGDLGVEIPIEKIALVQKRLIHQANLLGKPVITATQMLESMVENKRPTRAEVTDVANAILDGTDCVMLSEESAMGICPEEAVAVMARIAEVTEAHSSDQSVRDALIAAEAGKGASVAALIALSVHSVVERLTPTAVVTPTQSGATARSISRFRSSMWIVAPSRNETTCRNLQFSYGVYPVLVTEHPASWEAYARDWLEQHGLAKGLVLLTQGFSAPYTGGTNRLEIIDFDLPCHGTADE</sequence>
<dbReference type="InterPro" id="IPR015795">
    <property type="entry name" value="Pyrv_Knase_C"/>
</dbReference>
<dbReference type="Pfam" id="PF02887">
    <property type="entry name" value="PK_C"/>
    <property type="match status" value="1"/>
</dbReference>
<keyword evidence="8" id="KW-0067">ATP-binding</keyword>
<evidence type="ECO:0000256" key="4">
    <source>
        <dbReference type="ARBA" id="ARBA00022679"/>
    </source>
</evidence>
<dbReference type="RefSeq" id="WP_111958048.1">
    <property type="nucleotide sequence ID" value="NZ_CP036313.1"/>
</dbReference>
<dbReference type="Proteomes" id="UP000248798">
    <property type="component" value="Unassembled WGS sequence"/>
</dbReference>
<dbReference type="InterPro" id="IPR036918">
    <property type="entry name" value="Pyrv_Knase_C_sf"/>
</dbReference>
<dbReference type="OrthoDB" id="9812123at2"/>
<keyword evidence="9 13" id="KW-0460">Magnesium</keyword>
<dbReference type="NCBIfam" id="TIGR01064">
    <property type="entry name" value="pyruv_kin"/>
    <property type="match status" value="1"/>
</dbReference>
<evidence type="ECO:0000256" key="13">
    <source>
        <dbReference type="RuleBase" id="RU000504"/>
    </source>
</evidence>
<dbReference type="GO" id="GO:0004743">
    <property type="term" value="F:pyruvate kinase activity"/>
    <property type="evidence" value="ECO:0007669"/>
    <property type="project" value="UniProtKB-UniRule"/>
</dbReference>